<comment type="caution">
    <text evidence="2">The sequence shown here is derived from an EMBL/GenBank/DDBJ whole genome shotgun (WGS) entry which is preliminary data.</text>
</comment>
<evidence type="ECO:0000256" key="1">
    <source>
        <dbReference type="SAM" id="SignalP"/>
    </source>
</evidence>
<sequence length="163" mass="18865">MRRILFILLSILSVVYSDSGIEKKVFCNESLMKDMEGIDDKAPPKFKDAHLKCMESKDKENLSDDLDIQCEKKIPFHKPYKNGPSDRSIYDCIMERVAVRSINACRMLILYSLTSSSSWYLYMWVGFRDKGPQRIDDDFCCGIGRLELWNGTTCAQMKHQCVL</sequence>
<proteinExistence type="predicted"/>
<feature type="signal peptide" evidence="1">
    <location>
        <begin position="1"/>
        <end position="17"/>
    </location>
</feature>
<evidence type="ECO:0000313" key="2">
    <source>
        <dbReference type="EMBL" id="GFY44645.1"/>
    </source>
</evidence>
<keyword evidence="3" id="KW-1185">Reference proteome</keyword>
<evidence type="ECO:0000313" key="3">
    <source>
        <dbReference type="Proteomes" id="UP000886998"/>
    </source>
</evidence>
<dbReference type="OrthoDB" id="6465507at2759"/>
<dbReference type="EMBL" id="BMAV01004338">
    <property type="protein sequence ID" value="GFY44645.1"/>
    <property type="molecule type" value="Genomic_DNA"/>
</dbReference>
<accession>A0A8X6X0H2</accession>
<name>A0A8X6X0H2_9ARAC</name>
<keyword evidence="1" id="KW-0732">Signal</keyword>
<dbReference type="AlphaFoldDB" id="A0A8X6X0H2"/>
<protein>
    <submittedName>
        <fullName evidence="2">Uncharacterized protein</fullName>
    </submittedName>
</protein>
<reference evidence="2" key="1">
    <citation type="submission" date="2020-08" db="EMBL/GenBank/DDBJ databases">
        <title>Multicomponent nature underlies the extraordinary mechanical properties of spider dragline silk.</title>
        <authorList>
            <person name="Kono N."/>
            <person name="Nakamura H."/>
            <person name="Mori M."/>
            <person name="Yoshida Y."/>
            <person name="Ohtoshi R."/>
            <person name="Malay A.D."/>
            <person name="Moran D.A.P."/>
            <person name="Tomita M."/>
            <person name="Numata K."/>
            <person name="Arakawa K."/>
        </authorList>
    </citation>
    <scope>NUCLEOTIDE SEQUENCE</scope>
</reference>
<organism evidence="2 3">
    <name type="scientific">Trichonephila inaurata madagascariensis</name>
    <dbReference type="NCBI Taxonomy" id="2747483"/>
    <lineage>
        <taxon>Eukaryota</taxon>
        <taxon>Metazoa</taxon>
        <taxon>Ecdysozoa</taxon>
        <taxon>Arthropoda</taxon>
        <taxon>Chelicerata</taxon>
        <taxon>Arachnida</taxon>
        <taxon>Araneae</taxon>
        <taxon>Araneomorphae</taxon>
        <taxon>Entelegynae</taxon>
        <taxon>Araneoidea</taxon>
        <taxon>Nephilidae</taxon>
        <taxon>Trichonephila</taxon>
        <taxon>Trichonephila inaurata</taxon>
    </lineage>
</organism>
<gene>
    <name evidence="2" type="ORF">TNIN_111351</name>
</gene>
<feature type="chain" id="PRO_5036500013" evidence="1">
    <location>
        <begin position="18"/>
        <end position="163"/>
    </location>
</feature>
<dbReference type="Proteomes" id="UP000886998">
    <property type="component" value="Unassembled WGS sequence"/>
</dbReference>